<comment type="caution">
    <text evidence="2">The sequence shown here is derived from an EMBL/GenBank/DDBJ whole genome shotgun (WGS) entry which is preliminary data.</text>
</comment>
<gene>
    <name evidence="2" type="ORF">GCM10011379_34690</name>
</gene>
<dbReference type="EMBL" id="BMIB01000003">
    <property type="protein sequence ID" value="GGH73316.1"/>
    <property type="molecule type" value="Genomic_DNA"/>
</dbReference>
<protein>
    <recommendedName>
        <fullName evidence="1">Secretion system C-terminal sorting domain-containing protein</fullName>
    </recommendedName>
</protein>
<feature type="domain" description="Secretion system C-terminal sorting" evidence="1">
    <location>
        <begin position="51"/>
        <end position="121"/>
    </location>
</feature>
<evidence type="ECO:0000313" key="2">
    <source>
        <dbReference type="EMBL" id="GGH73316.1"/>
    </source>
</evidence>
<proteinExistence type="predicted"/>
<keyword evidence="3" id="KW-1185">Reference proteome</keyword>
<sequence length="123" mass="13568">MQYTYDAAGNLIKREYVCNNAPSGGRLAGPQTTDTAAATKETTEVQLVEALYPNPTTGLFRISFVKPLNNAVVRLFDNNGRLLKQYNASGSMVPVDISTFIAGLYYIVVTDKDFTVRKKIIKL</sequence>
<dbReference type="NCBIfam" id="TIGR04183">
    <property type="entry name" value="Por_Secre_tail"/>
    <property type="match status" value="1"/>
</dbReference>
<organism evidence="2 3">
    <name type="scientific">Filimonas zeae</name>
    <dbReference type="NCBI Taxonomy" id="1737353"/>
    <lineage>
        <taxon>Bacteria</taxon>
        <taxon>Pseudomonadati</taxon>
        <taxon>Bacteroidota</taxon>
        <taxon>Chitinophagia</taxon>
        <taxon>Chitinophagales</taxon>
        <taxon>Chitinophagaceae</taxon>
        <taxon>Filimonas</taxon>
    </lineage>
</organism>
<dbReference type="InterPro" id="IPR026444">
    <property type="entry name" value="Secre_tail"/>
</dbReference>
<accession>A0A917MX96</accession>
<reference evidence="2" key="1">
    <citation type="journal article" date="2014" name="Int. J. Syst. Evol. Microbiol.">
        <title>Complete genome sequence of Corynebacterium casei LMG S-19264T (=DSM 44701T), isolated from a smear-ripened cheese.</title>
        <authorList>
            <consortium name="US DOE Joint Genome Institute (JGI-PGF)"/>
            <person name="Walter F."/>
            <person name="Albersmeier A."/>
            <person name="Kalinowski J."/>
            <person name="Ruckert C."/>
        </authorList>
    </citation>
    <scope>NUCLEOTIDE SEQUENCE</scope>
    <source>
        <strain evidence="2">CGMCC 1.15290</strain>
    </source>
</reference>
<evidence type="ECO:0000313" key="3">
    <source>
        <dbReference type="Proteomes" id="UP000627292"/>
    </source>
</evidence>
<name>A0A917MX96_9BACT</name>
<dbReference type="Pfam" id="PF18962">
    <property type="entry name" value="Por_Secre_tail"/>
    <property type="match status" value="1"/>
</dbReference>
<dbReference type="AlphaFoldDB" id="A0A917MX96"/>
<dbReference type="Proteomes" id="UP000627292">
    <property type="component" value="Unassembled WGS sequence"/>
</dbReference>
<evidence type="ECO:0000259" key="1">
    <source>
        <dbReference type="Pfam" id="PF18962"/>
    </source>
</evidence>
<reference evidence="2" key="2">
    <citation type="submission" date="2020-09" db="EMBL/GenBank/DDBJ databases">
        <authorList>
            <person name="Sun Q."/>
            <person name="Zhou Y."/>
        </authorList>
    </citation>
    <scope>NUCLEOTIDE SEQUENCE</scope>
    <source>
        <strain evidence="2">CGMCC 1.15290</strain>
    </source>
</reference>